<evidence type="ECO:0000313" key="2">
    <source>
        <dbReference type="Proteomes" id="UP000256838"/>
    </source>
</evidence>
<protein>
    <submittedName>
        <fullName evidence="1">Uncharacterized protein</fullName>
    </submittedName>
</protein>
<comment type="caution">
    <text evidence="1">The sequence shown here is derived from an EMBL/GenBank/DDBJ whole genome shotgun (WGS) entry which is preliminary data.</text>
</comment>
<evidence type="ECO:0000313" key="1">
    <source>
        <dbReference type="EMBL" id="RDU95031.1"/>
    </source>
</evidence>
<dbReference type="AlphaFoldDB" id="A0A3D8JRI0"/>
<accession>A0A3D8JRI0</accession>
<gene>
    <name evidence="1" type="ORF">DWV00_30955</name>
</gene>
<dbReference type="Proteomes" id="UP000256838">
    <property type="component" value="Unassembled WGS sequence"/>
</dbReference>
<sequence>MRRVRGARLKDSPECGLLTPARRKYSLDQWVAACDSEAPLPADLAAWGGGEPVGREVWRGASSSNVGMS</sequence>
<keyword evidence="2" id="KW-1185">Reference proteome</keyword>
<organism evidence="1 2">
    <name type="scientific">Trinickia dinghuensis</name>
    <dbReference type="NCBI Taxonomy" id="2291023"/>
    <lineage>
        <taxon>Bacteria</taxon>
        <taxon>Pseudomonadati</taxon>
        <taxon>Pseudomonadota</taxon>
        <taxon>Betaproteobacteria</taxon>
        <taxon>Burkholderiales</taxon>
        <taxon>Burkholderiaceae</taxon>
        <taxon>Trinickia</taxon>
    </lineage>
</organism>
<name>A0A3D8JRI0_9BURK</name>
<reference evidence="1 2" key="1">
    <citation type="submission" date="2018-08" db="EMBL/GenBank/DDBJ databases">
        <title>Paraburkholderia sp. DHOM06 isolated from forest soil.</title>
        <authorList>
            <person name="Gao Z.-H."/>
            <person name="Qiu L.-H."/>
        </authorList>
    </citation>
    <scope>NUCLEOTIDE SEQUENCE [LARGE SCALE GENOMIC DNA]</scope>
    <source>
        <strain evidence="1 2">DHOM06</strain>
    </source>
</reference>
<proteinExistence type="predicted"/>
<dbReference type="OrthoDB" id="9795766at2"/>
<dbReference type="EMBL" id="QRGA01000023">
    <property type="protein sequence ID" value="RDU95031.1"/>
    <property type="molecule type" value="Genomic_DNA"/>
</dbReference>